<dbReference type="EMBL" id="LAZR01023195">
    <property type="protein sequence ID" value="KKL79355.1"/>
    <property type="molecule type" value="Genomic_DNA"/>
</dbReference>
<feature type="region of interest" description="Disordered" evidence="1">
    <location>
        <begin position="1"/>
        <end position="21"/>
    </location>
</feature>
<feature type="non-terminal residue" evidence="2">
    <location>
        <position position="46"/>
    </location>
</feature>
<dbReference type="AlphaFoldDB" id="A0A0F9HCD8"/>
<evidence type="ECO:0000313" key="2">
    <source>
        <dbReference type="EMBL" id="KKL79355.1"/>
    </source>
</evidence>
<comment type="caution">
    <text evidence="2">The sequence shown here is derived from an EMBL/GenBank/DDBJ whole genome shotgun (WGS) entry which is preliminary data.</text>
</comment>
<evidence type="ECO:0000256" key="1">
    <source>
        <dbReference type="SAM" id="MobiDB-lite"/>
    </source>
</evidence>
<reference evidence="2" key="1">
    <citation type="journal article" date="2015" name="Nature">
        <title>Complex archaea that bridge the gap between prokaryotes and eukaryotes.</title>
        <authorList>
            <person name="Spang A."/>
            <person name="Saw J.H."/>
            <person name="Jorgensen S.L."/>
            <person name="Zaremba-Niedzwiedzka K."/>
            <person name="Martijn J."/>
            <person name="Lind A.E."/>
            <person name="van Eijk R."/>
            <person name="Schleper C."/>
            <person name="Guy L."/>
            <person name="Ettema T.J."/>
        </authorList>
    </citation>
    <scope>NUCLEOTIDE SEQUENCE</scope>
</reference>
<organism evidence="2">
    <name type="scientific">marine sediment metagenome</name>
    <dbReference type="NCBI Taxonomy" id="412755"/>
    <lineage>
        <taxon>unclassified sequences</taxon>
        <taxon>metagenomes</taxon>
        <taxon>ecological metagenomes</taxon>
    </lineage>
</organism>
<gene>
    <name evidence="2" type="ORF">LCGC14_2015620</name>
</gene>
<proteinExistence type="predicted"/>
<name>A0A0F9HCD8_9ZZZZ</name>
<sequence>MRPNTAADHLKVKKGKDGEGKDALWPYAKERYDLGMDVRRPFEQQW</sequence>
<protein>
    <submittedName>
        <fullName evidence="2">Uncharacterized protein</fullName>
    </submittedName>
</protein>
<accession>A0A0F9HCD8</accession>